<dbReference type="Gene3D" id="1.10.260.40">
    <property type="entry name" value="lambda repressor-like DNA-binding domains"/>
    <property type="match status" value="1"/>
</dbReference>
<comment type="caution">
    <text evidence="2">The sequence shown here is derived from an EMBL/GenBank/DDBJ whole genome shotgun (WGS) entry which is preliminary data.</text>
</comment>
<dbReference type="InterPro" id="IPR001387">
    <property type="entry name" value="Cro/C1-type_HTH"/>
</dbReference>
<dbReference type="Pfam" id="PF13560">
    <property type="entry name" value="HTH_31"/>
    <property type="match status" value="1"/>
</dbReference>
<dbReference type="Pfam" id="PF19054">
    <property type="entry name" value="DUF5753"/>
    <property type="match status" value="1"/>
</dbReference>
<gene>
    <name evidence="2" type="ORF">GCM10009799_14880</name>
</gene>
<accession>A0ABP5E3I5</accession>
<dbReference type="InterPro" id="IPR043917">
    <property type="entry name" value="DUF5753"/>
</dbReference>
<reference evidence="3" key="1">
    <citation type="journal article" date="2019" name="Int. J. Syst. Evol. Microbiol.">
        <title>The Global Catalogue of Microorganisms (GCM) 10K type strain sequencing project: providing services to taxonomists for standard genome sequencing and annotation.</title>
        <authorList>
            <consortium name="The Broad Institute Genomics Platform"/>
            <consortium name="The Broad Institute Genome Sequencing Center for Infectious Disease"/>
            <person name="Wu L."/>
            <person name="Ma J."/>
        </authorList>
    </citation>
    <scope>NUCLEOTIDE SEQUENCE [LARGE SCALE GENOMIC DNA]</scope>
    <source>
        <strain evidence="3">JCM 15313</strain>
    </source>
</reference>
<evidence type="ECO:0000313" key="3">
    <source>
        <dbReference type="Proteomes" id="UP001501585"/>
    </source>
</evidence>
<dbReference type="InterPro" id="IPR010982">
    <property type="entry name" value="Lambda_DNA-bd_dom_sf"/>
</dbReference>
<sequence>MAIERDGASRKFGAEVRRRRVQAGISQTRLAEMIPTSQSAISDIELGKIHAKEDQAVRIDKELASDGKLLALWKSHYDGYEPPDWYRKVPEMERRSSQIQDYQALVVTGLLQTEDYARATIRAGDRLASDDQVEAKVRERLTRQEILQGTDAPFLVAVIDELVLSRRLGDPKIMREQLQHLCKASTWDRVEVLIVPSSTWNPPGVDGSFRLLKVPGAGTILYREAGSTGGVIIDPEAVDEHVSLMGDLRAVALPPDQSRALLEGAQGEYT</sequence>
<feature type="domain" description="HTH cro/C1-type" evidence="1">
    <location>
        <begin position="16"/>
        <end position="70"/>
    </location>
</feature>
<proteinExistence type="predicted"/>
<dbReference type="SUPFAM" id="SSF47413">
    <property type="entry name" value="lambda repressor-like DNA-binding domains"/>
    <property type="match status" value="1"/>
</dbReference>
<dbReference type="PROSITE" id="PS50943">
    <property type="entry name" value="HTH_CROC1"/>
    <property type="match status" value="1"/>
</dbReference>
<evidence type="ECO:0000259" key="1">
    <source>
        <dbReference type="PROSITE" id="PS50943"/>
    </source>
</evidence>
<name>A0ABP5E3I5_9ACTN</name>
<dbReference type="RefSeq" id="WP_344161092.1">
    <property type="nucleotide sequence ID" value="NZ_BAAAPC010000005.1"/>
</dbReference>
<dbReference type="SMART" id="SM00530">
    <property type="entry name" value="HTH_XRE"/>
    <property type="match status" value="1"/>
</dbReference>
<protein>
    <submittedName>
        <fullName evidence="2">Helix-turn-helix transcriptional regulator</fullName>
    </submittedName>
</protein>
<keyword evidence="3" id="KW-1185">Reference proteome</keyword>
<dbReference type="EMBL" id="BAAAPC010000005">
    <property type="protein sequence ID" value="GAA1990033.1"/>
    <property type="molecule type" value="Genomic_DNA"/>
</dbReference>
<evidence type="ECO:0000313" key="2">
    <source>
        <dbReference type="EMBL" id="GAA1990033.1"/>
    </source>
</evidence>
<organism evidence="2 3">
    <name type="scientific">Nocardiopsis rhodophaea</name>
    <dbReference type="NCBI Taxonomy" id="280238"/>
    <lineage>
        <taxon>Bacteria</taxon>
        <taxon>Bacillati</taxon>
        <taxon>Actinomycetota</taxon>
        <taxon>Actinomycetes</taxon>
        <taxon>Streptosporangiales</taxon>
        <taxon>Nocardiopsidaceae</taxon>
        <taxon>Nocardiopsis</taxon>
    </lineage>
</organism>
<dbReference type="Proteomes" id="UP001501585">
    <property type="component" value="Unassembled WGS sequence"/>
</dbReference>
<dbReference type="CDD" id="cd00093">
    <property type="entry name" value="HTH_XRE"/>
    <property type="match status" value="1"/>
</dbReference>